<dbReference type="PANTHER" id="PTHR46768:SF1">
    <property type="entry name" value="TWO PORE CHANNEL PROTEIN 2"/>
    <property type="match status" value="1"/>
</dbReference>
<comment type="caution">
    <text evidence="2">The sequence shown here is derived from an EMBL/GenBank/DDBJ whole genome shotgun (WGS) entry which is preliminary data.</text>
</comment>
<evidence type="ECO:0000313" key="3">
    <source>
        <dbReference type="Proteomes" id="UP001476798"/>
    </source>
</evidence>
<keyword evidence="1" id="KW-0812">Transmembrane</keyword>
<gene>
    <name evidence="2" type="primary">TPCN2</name>
    <name evidence="2" type="ORF">GOODEAATRI_029861</name>
</gene>
<dbReference type="PANTHER" id="PTHR46768">
    <property type="entry name" value="TWO PORE CALCIUM CHANNEL PROTEIN 2"/>
    <property type="match status" value="1"/>
</dbReference>
<feature type="transmembrane region" description="Helical" evidence="1">
    <location>
        <begin position="36"/>
        <end position="56"/>
    </location>
</feature>
<feature type="transmembrane region" description="Helical" evidence="1">
    <location>
        <begin position="63"/>
        <end position="82"/>
    </location>
</feature>
<protein>
    <submittedName>
        <fullName evidence="2">Two pore calcium channel protein 2</fullName>
    </submittedName>
</protein>
<accession>A0ABV0PST4</accession>
<keyword evidence="1" id="KW-0472">Membrane</keyword>
<keyword evidence="3" id="KW-1185">Reference proteome</keyword>
<dbReference type="EMBL" id="JAHRIO010084505">
    <property type="protein sequence ID" value="MEQ2186564.1"/>
    <property type="molecule type" value="Genomic_DNA"/>
</dbReference>
<organism evidence="2 3">
    <name type="scientific">Goodea atripinnis</name>
    <dbReference type="NCBI Taxonomy" id="208336"/>
    <lineage>
        <taxon>Eukaryota</taxon>
        <taxon>Metazoa</taxon>
        <taxon>Chordata</taxon>
        <taxon>Craniata</taxon>
        <taxon>Vertebrata</taxon>
        <taxon>Euteleostomi</taxon>
        <taxon>Actinopterygii</taxon>
        <taxon>Neopterygii</taxon>
        <taxon>Teleostei</taxon>
        <taxon>Neoteleostei</taxon>
        <taxon>Acanthomorphata</taxon>
        <taxon>Ovalentaria</taxon>
        <taxon>Atherinomorphae</taxon>
        <taxon>Cyprinodontiformes</taxon>
        <taxon>Goodeidae</taxon>
        <taxon>Goodea</taxon>
    </lineage>
</organism>
<sequence>DPKKNGEWELHFRDMTTSLTSLLVLLTTANNPDVMIPAYSINRGYSIFFITFSVIVQCLRRNLFCFLAGTYCLMNLLTAIIYNQFRGYLLVSLTYRLY</sequence>
<feature type="non-terminal residue" evidence="2">
    <location>
        <position position="1"/>
    </location>
</feature>
<dbReference type="Proteomes" id="UP001476798">
    <property type="component" value="Unassembled WGS sequence"/>
</dbReference>
<evidence type="ECO:0000256" key="1">
    <source>
        <dbReference type="SAM" id="Phobius"/>
    </source>
</evidence>
<evidence type="ECO:0000313" key="2">
    <source>
        <dbReference type="EMBL" id="MEQ2186564.1"/>
    </source>
</evidence>
<keyword evidence="1" id="KW-1133">Transmembrane helix</keyword>
<reference evidence="2 3" key="1">
    <citation type="submission" date="2021-06" db="EMBL/GenBank/DDBJ databases">
        <authorList>
            <person name="Palmer J.M."/>
        </authorList>
    </citation>
    <scope>NUCLEOTIDE SEQUENCE [LARGE SCALE GENOMIC DNA]</scope>
    <source>
        <strain evidence="2 3">GA_2019</strain>
        <tissue evidence="2">Muscle</tissue>
    </source>
</reference>
<name>A0ABV0PST4_9TELE</name>
<dbReference type="Gene3D" id="1.10.287.70">
    <property type="match status" value="1"/>
</dbReference>
<proteinExistence type="predicted"/>
<dbReference type="InterPro" id="IPR028798">
    <property type="entry name" value="TPC2"/>
</dbReference>